<dbReference type="GO" id="GO:0016020">
    <property type="term" value="C:membrane"/>
    <property type="evidence" value="ECO:0007669"/>
    <property type="project" value="UniProtKB-SubCell"/>
</dbReference>
<keyword evidence="10" id="KW-1133">Transmembrane helix</keyword>
<dbReference type="Proteomes" id="UP001497382">
    <property type="component" value="Unassembled WGS sequence"/>
</dbReference>
<feature type="domain" description="Tyrosine specific protein phosphatases" evidence="13">
    <location>
        <begin position="1101"/>
        <end position="1175"/>
    </location>
</feature>
<keyword evidence="9" id="KW-0245">EGF-like domain</keyword>
<dbReference type="Gene3D" id="2.170.300.10">
    <property type="entry name" value="Tie2 ligand-binding domain superfamily"/>
    <property type="match status" value="1"/>
</dbReference>
<dbReference type="PROSITE" id="PS50056">
    <property type="entry name" value="TYR_PHOSPHATASE_2"/>
    <property type="match status" value="2"/>
</dbReference>
<dbReference type="SMART" id="SM00194">
    <property type="entry name" value="PTPc"/>
    <property type="match status" value="2"/>
</dbReference>
<dbReference type="SUPFAM" id="SSF49265">
    <property type="entry name" value="Fibronectin type III"/>
    <property type="match status" value="1"/>
</dbReference>
<dbReference type="Pfam" id="PF00041">
    <property type="entry name" value="fn3"/>
    <property type="match status" value="1"/>
</dbReference>
<dbReference type="PANTHER" id="PTHR19134">
    <property type="entry name" value="RECEPTOR-TYPE TYROSINE-PROTEIN PHOSPHATASE"/>
    <property type="match status" value="1"/>
</dbReference>
<dbReference type="SMART" id="SM00060">
    <property type="entry name" value="FN3"/>
    <property type="match status" value="2"/>
</dbReference>
<keyword evidence="10" id="KW-0812">Transmembrane</keyword>
<protein>
    <recommendedName>
        <fullName evidence="3">protein-tyrosine-phosphatase</fullName>
        <ecNumber evidence="3">3.1.3.48</ecNumber>
    </recommendedName>
</protein>
<keyword evidence="7 10" id="KW-0472">Membrane</keyword>
<evidence type="ECO:0000256" key="8">
    <source>
        <dbReference type="ARBA" id="ARBA00051722"/>
    </source>
</evidence>
<evidence type="ECO:0000259" key="15">
    <source>
        <dbReference type="PROSITE" id="PS50853"/>
    </source>
</evidence>
<keyword evidence="5" id="KW-0378">Hydrolase</keyword>
<dbReference type="InterPro" id="IPR036609">
    <property type="entry name" value="LCCL_sf"/>
</dbReference>
<evidence type="ECO:0000313" key="16">
    <source>
        <dbReference type="EMBL" id="CAL1265474.1"/>
    </source>
</evidence>
<dbReference type="SMART" id="SM00181">
    <property type="entry name" value="EGF"/>
    <property type="match status" value="2"/>
</dbReference>
<evidence type="ECO:0000313" key="17">
    <source>
        <dbReference type="Proteomes" id="UP001497382"/>
    </source>
</evidence>
<dbReference type="InterPro" id="IPR000742">
    <property type="entry name" value="EGF"/>
</dbReference>
<evidence type="ECO:0000259" key="14">
    <source>
        <dbReference type="PROSITE" id="PS50820"/>
    </source>
</evidence>
<feature type="domain" description="Tyrosine specific protein phosphatases" evidence="13">
    <location>
        <begin position="1399"/>
        <end position="1468"/>
    </location>
</feature>
<comment type="similarity">
    <text evidence="2">Belongs to the protein-tyrosine phosphatase family.</text>
</comment>
<dbReference type="Pfam" id="PF03815">
    <property type="entry name" value="LCCL"/>
    <property type="match status" value="1"/>
</dbReference>
<evidence type="ECO:0000256" key="3">
    <source>
        <dbReference type="ARBA" id="ARBA00013064"/>
    </source>
</evidence>
<dbReference type="InterPro" id="IPR000242">
    <property type="entry name" value="PTP_cat"/>
</dbReference>
<dbReference type="PRINTS" id="PR00700">
    <property type="entry name" value="PRTYPHPHTASE"/>
</dbReference>
<dbReference type="CDD" id="cd00054">
    <property type="entry name" value="EGF_CA"/>
    <property type="match status" value="1"/>
</dbReference>
<comment type="caution">
    <text evidence="16">The sequence shown here is derived from an EMBL/GenBank/DDBJ whole genome shotgun (WGS) entry which is preliminary data.</text>
</comment>
<dbReference type="FunFam" id="2.170.300.10:FF:000003">
    <property type="entry name" value="tyrosine-protein kinase receptor Tie-1 isoform X1"/>
    <property type="match status" value="1"/>
</dbReference>
<dbReference type="FunFam" id="3.90.190.10:FF:000185">
    <property type="entry name" value="Predicted protein"/>
    <property type="match status" value="1"/>
</dbReference>
<dbReference type="SUPFAM" id="SSF69848">
    <property type="entry name" value="LCCL domain"/>
    <property type="match status" value="1"/>
</dbReference>
<feature type="transmembrane region" description="Helical" evidence="10">
    <location>
        <begin position="842"/>
        <end position="866"/>
    </location>
</feature>
<dbReference type="Gene3D" id="3.90.190.10">
    <property type="entry name" value="Protein tyrosine phosphatase superfamily"/>
    <property type="match status" value="2"/>
</dbReference>
<dbReference type="SMART" id="SM00404">
    <property type="entry name" value="PTPc_motif"/>
    <property type="match status" value="2"/>
</dbReference>
<keyword evidence="6" id="KW-0904">Protein phosphatase</keyword>
<dbReference type="PROSITE" id="PS50026">
    <property type="entry name" value="EGF_3"/>
    <property type="match status" value="1"/>
</dbReference>
<dbReference type="EC" id="3.1.3.48" evidence="3"/>
<evidence type="ECO:0000256" key="4">
    <source>
        <dbReference type="ARBA" id="ARBA00022729"/>
    </source>
</evidence>
<evidence type="ECO:0000259" key="11">
    <source>
        <dbReference type="PROSITE" id="PS50026"/>
    </source>
</evidence>
<keyword evidence="4" id="KW-0732">Signal</keyword>
<comment type="subcellular location">
    <subcellularLocation>
        <location evidence="1">Membrane</location>
        <topology evidence="1">Single-pass membrane protein</topology>
    </subcellularLocation>
</comment>
<dbReference type="InterPro" id="IPR004043">
    <property type="entry name" value="LCCL"/>
</dbReference>
<dbReference type="InterPro" id="IPR016130">
    <property type="entry name" value="Tyr_Pase_AS"/>
</dbReference>
<dbReference type="SUPFAM" id="SSF52799">
    <property type="entry name" value="(Phosphotyrosine protein) phosphatases II"/>
    <property type="match status" value="2"/>
</dbReference>
<evidence type="ECO:0000256" key="9">
    <source>
        <dbReference type="PROSITE-ProRule" id="PRU00076"/>
    </source>
</evidence>
<dbReference type="InterPro" id="IPR000387">
    <property type="entry name" value="Tyr_Pase_dom"/>
</dbReference>
<dbReference type="CDD" id="cd00063">
    <property type="entry name" value="FN3"/>
    <property type="match status" value="2"/>
</dbReference>
<dbReference type="PROSITE" id="PS50853">
    <property type="entry name" value="FN3"/>
    <property type="match status" value="1"/>
</dbReference>
<evidence type="ECO:0000256" key="10">
    <source>
        <dbReference type="SAM" id="Phobius"/>
    </source>
</evidence>
<dbReference type="InterPro" id="IPR036116">
    <property type="entry name" value="FN3_sf"/>
</dbReference>
<keyword evidence="9" id="KW-1015">Disulfide bond</keyword>
<dbReference type="InterPro" id="IPR003961">
    <property type="entry name" value="FN3_dom"/>
</dbReference>
<accession>A0AAV1Z1X0</accession>
<evidence type="ECO:0000256" key="5">
    <source>
        <dbReference type="ARBA" id="ARBA00022801"/>
    </source>
</evidence>
<dbReference type="Gene3D" id="2.60.40.10">
    <property type="entry name" value="Immunoglobulins"/>
    <property type="match status" value="3"/>
</dbReference>
<name>A0AAV1Z1X0_9ARAC</name>
<evidence type="ECO:0000259" key="13">
    <source>
        <dbReference type="PROSITE" id="PS50056"/>
    </source>
</evidence>
<proteinExistence type="inferred from homology"/>
<dbReference type="GO" id="GO:0004725">
    <property type="term" value="F:protein tyrosine phosphatase activity"/>
    <property type="evidence" value="ECO:0007669"/>
    <property type="project" value="UniProtKB-EC"/>
</dbReference>
<feature type="domain" description="Fibronectin type-III" evidence="15">
    <location>
        <begin position="481"/>
        <end position="590"/>
    </location>
</feature>
<dbReference type="Gene3D" id="2.170.130.20">
    <property type="entry name" value="LCCL-like domain"/>
    <property type="match status" value="1"/>
</dbReference>
<dbReference type="InterPro" id="IPR050348">
    <property type="entry name" value="Protein-Tyr_Phosphatase"/>
</dbReference>
<evidence type="ECO:0000256" key="2">
    <source>
        <dbReference type="ARBA" id="ARBA00009580"/>
    </source>
</evidence>
<dbReference type="PROSITE" id="PS50055">
    <property type="entry name" value="TYR_PHOSPHATASE_PTP"/>
    <property type="match status" value="2"/>
</dbReference>
<feature type="disulfide bond" evidence="9">
    <location>
        <begin position="361"/>
        <end position="370"/>
    </location>
</feature>
<gene>
    <name evidence="16" type="ORF">LARSCL_LOCUS2550</name>
</gene>
<comment type="catalytic activity">
    <reaction evidence="8">
        <text>O-phospho-L-tyrosyl-[protein] + H2O = L-tyrosyl-[protein] + phosphate</text>
        <dbReference type="Rhea" id="RHEA:10684"/>
        <dbReference type="Rhea" id="RHEA-COMP:10136"/>
        <dbReference type="Rhea" id="RHEA-COMP:20101"/>
        <dbReference type="ChEBI" id="CHEBI:15377"/>
        <dbReference type="ChEBI" id="CHEBI:43474"/>
        <dbReference type="ChEBI" id="CHEBI:46858"/>
        <dbReference type="ChEBI" id="CHEBI:61978"/>
        <dbReference type="EC" id="3.1.3.48"/>
    </reaction>
</comment>
<feature type="transmembrane region" description="Helical" evidence="10">
    <location>
        <begin position="12"/>
        <end position="32"/>
    </location>
</feature>
<dbReference type="GO" id="GO:0008045">
    <property type="term" value="P:motor neuron axon guidance"/>
    <property type="evidence" value="ECO:0007669"/>
    <property type="project" value="TreeGrafter"/>
</dbReference>
<keyword evidence="17" id="KW-1185">Reference proteome</keyword>
<dbReference type="InterPro" id="IPR013783">
    <property type="entry name" value="Ig-like_fold"/>
</dbReference>
<dbReference type="PROSITE" id="PS00022">
    <property type="entry name" value="EGF_1"/>
    <property type="match status" value="1"/>
</dbReference>
<evidence type="ECO:0000259" key="12">
    <source>
        <dbReference type="PROSITE" id="PS50055"/>
    </source>
</evidence>
<feature type="domain" description="Tyrosine-protein phosphatase" evidence="12">
    <location>
        <begin position="1216"/>
        <end position="1477"/>
    </location>
</feature>
<feature type="domain" description="Tyrosine-protein phosphatase" evidence="12">
    <location>
        <begin position="935"/>
        <end position="1184"/>
    </location>
</feature>
<dbReference type="InterPro" id="IPR029021">
    <property type="entry name" value="Prot-tyrosine_phosphatase-like"/>
</dbReference>
<dbReference type="PROSITE" id="PS00383">
    <property type="entry name" value="TYR_PHOSPHATASE_1"/>
    <property type="match status" value="1"/>
</dbReference>
<dbReference type="SMART" id="SM00603">
    <property type="entry name" value="LCCL"/>
    <property type="match status" value="1"/>
</dbReference>
<comment type="caution">
    <text evidence="9">Lacks conserved residue(s) required for the propagation of feature annotation.</text>
</comment>
<dbReference type="Pfam" id="PF00102">
    <property type="entry name" value="Y_phosphatase"/>
    <property type="match status" value="2"/>
</dbReference>
<feature type="domain" description="LCCL" evidence="14">
    <location>
        <begin position="24"/>
        <end position="119"/>
    </location>
</feature>
<dbReference type="PROSITE" id="PS50820">
    <property type="entry name" value="LCCL"/>
    <property type="match status" value="1"/>
</dbReference>
<dbReference type="FunFam" id="3.90.190.10:FF:000102">
    <property type="entry name" value="Receptor-type tyrosine-protein phosphatase"/>
    <property type="match status" value="1"/>
</dbReference>
<dbReference type="InterPro" id="IPR003595">
    <property type="entry name" value="Tyr_Pase_cat"/>
</dbReference>
<evidence type="ECO:0000256" key="7">
    <source>
        <dbReference type="ARBA" id="ARBA00023136"/>
    </source>
</evidence>
<organism evidence="16 17">
    <name type="scientific">Larinioides sclopetarius</name>
    <dbReference type="NCBI Taxonomy" id="280406"/>
    <lineage>
        <taxon>Eukaryota</taxon>
        <taxon>Metazoa</taxon>
        <taxon>Ecdysozoa</taxon>
        <taxon>Arthropoda</taxon>
        <taxon>Chelicerata</taxon>
        <taxon>Arachnida</taxon>
        <taxon>Araneae</taxon>
        <taxon>Araneomorphae</taxon>
        <taxon>Entelegynae</taxon>
        <taxon>Araneoidea</taxon>
        <taxon>Araneidae</taxon>
        <taxon>Larinioides</taxon>
    </lineage>
</organism>
<sequence length="1482" mass="168080">MKSFQRMEVDGIYRLIFMFVLFRISGAVTYYTDVDCTTTFDRCPTNNTCSISCKGDCIKNEGTIWGTVFYPSFSSVCQSAAHDFRISLWNTSERSATFKRVEPRCVFLGSKQMGISSLMQSFVGNNGEFVAYPSYKFLSSYISENVLNVASLHTKYLFEENESHRQYCFLLKNRTDIKFGLYARINNVRPTTIFTTRGDVKLFAADWKAATKGNGKLNAGYQCFIQSNTLSTLTSLAFRKDAYFYPPKLTVTVNLNEEVHLQMIEKEVCEGHVIWRKNGERGLVGVSYNHSQTSITFPVIEVGHSGIYSLECNNSDISRAGFVQLIVRACPKGKYGNNCTQNCSGCLNGGICHDLNGKCICSPGFYGRTCEKVCPPGSFGRKCKMKCKFDSTSDDKLGCKEALICLPHPYGCSCAAGFMGIFCNETCKPGTFGAGCSEKLHCHCANGENCNIFTGSCDDNGDGEKCAPNWYGDQCDYTLKDVVELSVHTVSTSAVNLTWKSPSELYSATHARFYIITYQRIGWRYVCNASGDVKIFQKNTTDTTYVLQDLEPSAIYRVHVRANIISKYSTFNDSTTSEVIVETSATIPPPPDDLHVVLSTSSSLFFVWSSAFPPVGLLEHYKIISRNLLTNYTNAYIFYAFEDECRNRSFEYCHAIMGLTPNQEYEIQLIIFNKNVSIGSEAVTIAAKTSSSDPIADFKISIFRHDKNEVFIDILPGSANSSIYSAFLIVVDTVDEYHKPNQIDLSSDIHVKSRCNAPSSYKHTYITAKIPNIPRNGINFTVGNKSCLNGYYNRPLKNGKMYRIGIAAIITICQGDFYSDVVFSSNTVFIESLKTEAHSAHLSVVLGFLLPLLIILGIFLLLLYFWKSKKYHMPIMKKKFIPNKGSSESVFGVCNEALDEMEIIETESLCEELSNCIPLEELHDFIKHGVRTNKIKKEFLSLPKGQLYPCSVAKLSDNKYKNRYGNILPYDHSRVKLDTSDGSDYIHANYIDGYKLTQKYIATQGPMYNTITDFWSMVWKEKVSKIIMITNVMENGRCKCEKYWPDDVASYEDIKLSLEKEESFADFVVRTFSISKDEEHREIKHFHFVSWPDHDVPLNTTPFINFLKRVRGYKSHCIAPIVIHCSAGIGRTGTVILFESAFQMGIQEIQVDVLSQLCSKRKQRMNIVENYDQYIFVYQALVEALCIGNTNIVSKNFLKEYSNLIKSNEETGASMIENQFHTLNDFRRQLMPKDIHSAYTITNQSKNRSMYILPSDRARPFLGKDSNDSDYINAVFISSYTKKDAFVATQYPLPETVLDFWRMISTLKSRIIVLLQNIPFSDSENPRFWPEDGSKQYGRFLVKFESVIEENDIVITNLCVNDTESEEQSPPDSIRLLQIKSWPVECELPTDTWPILEAEKFINACPSKFTDNVITITCLDGVTACGIFCTFLHITDQMKVEQEINIFQSVKCTRTNRTQFITSLEQYTFLFELIKVYLESML</sequence>
<reference evidence="16 17" key="1">
    <citation type="submission" date="2024-04" db="EMBL/GenBank/DDBJ databases">
        <authorList>
            <person name="Rising A."/>
            <person name="Reimegard J."/>
            <person name="Sonavane S."/>
            <person name="Akerstrom W."/>
            <person name="Nylinder S."/>
            <person name="Hedman E."/>
            <person name="Kallberg Y."/>
        </authorList>
    </citation>
    <scope>NUCLEOTIDE SEQUENCE [LARGE SCALE GENOMIC DNA]</scope>
</reference>
<feature type="domain" description="EGF-like" evidence="11">
    <location>
        <begin position="335"/>
        <end position="371"/>
    </location>
</feature>
<evidence type="ECO:0000256" key="1">
    <source>
        <dbReference type="ARBA" id="ARBA00004167"/>
    </source>
</evidence>
<dbReference type="PANTHER" id="PTHR19134:SF562">
    <property type="entry name" value="PROTEIN-TYROSINE-PHOSPHATASE"/>
    <property type="match status" value="1"/>
</dbReference>
<dbReference type="EMBL" id="CAXIEN010000017">
    <property type="protein sequence ID" value="CAL1265474.1"/>
    <property type="molecule type" value="Genomic_DNA"/>
</dbReference>
<evidence type="ECO:0000256" key="6">
    <source>
        <dbReference type="ARBA" id="ARBA00022912"/>
    </source>
</evidence>